<dbReference type="Proteomes" id="UP000007484">
    <property type="component" value="Chromosome"/>
</dbReference>
<feature type="region of interest" description="Disordered" evidence="1">
    <location>
        <begin position="1"/>
        <end position="110"/>
    </location>
</feature>
<accession>F0QQ74</accession>
<proteinExistence type="predicted"/>
<feature type="compositionally biased region" description="Basic and acidic residues" evidence="1">
    <location>
        <begin position="44"/>
        <end position="58"/>
    </location>
</feature>
<dbReference type="AlphaFoldDB" id="F0QQ74"/>
<feature type="compositionally biased region" description="Polar residues" evidence="1">
    <location>
        <begin position="80"/>
        <end position="99"/>
    </location>
</feature>
<dbReference type="HOGENOM" id="CLU_1114861_0_0_14"/>
<name>F0QQ74_MYCSL</name>
<keyword evidence="3" id="KW-1185">Reference proteome</keyword>
<gene>
    <name evidence="2" type="ordered locus">MSU_0100</name>
</gene>
<dbReference type="EMBL" id="CP002525">
    <property type="protein sequence ID" value="ADX97644.1"/>
    <property type="molecule type" value="Genomic_DNA"/>
</dbReference>
<sequence length="249" mass="27323">MKESVENPRTTKNSIAGDVGNPSSQDKRDLMGSVSSEGSAENPKVSDNEEGNLKKQEDPNSSSTDESVPKLSGLVEGSVDSEQIPQVLSEQSNVNPQTSEKSKEDSVTTVSKRTYSPKVIRETINLQEGAGENFSCDRWYENRDSSESVGSLDCKNLFDSVWKDKLGQKPKSLILVTKEQLSSNLFGDSLQISSTIEESLSKSEGLKVNDMVCKNKGNLEDGRIIIACFSEENQQSLEPDLEVLRQLPI</sequence>
<dbReference type="RefSeq" id="WP_013608792.1">
    <property type="nucleotide sequence ID" value="NC_015155.1"/>
</dbReference>
<evidence type="ECO:0000256" key="1">
    <source>
        <dbReference type="SAM" id="MobiDB-lite"/>
    </source>
</evidence>
<evidence type="ECO:0000313" key="3">
    <source>
        <dbReference type="Proteomes" id="UP000007484"/>
    </source>
</evidence>
<organism evidence="2 3">
    <name type="scientific">Mycoplasma suis (strain Illinois)</name>
    <dbReference type="NCBI Taxonomy" id="768700"/>
    <lineage>
        <taxon>Bacteria</taxon>
        <taxon>Bacillati</taxon>
        <taxon>Mycoplasmatota</taxon>
        <taxon>Mollicutes</taxon>
        <taxon>Mycoplasmataceae</taxon>
        <taxon>Mycoplasma</taxon>
    </lineage>
</organism>
<dbReference type="STRING" id="768700.MSU_0100"/>
<dbReference type="KEGG" id="mss:MSU_0100"/>
<reference evidence="2 3" key="1">
    <citation type="journal article" date="2011" name="J. Bacteriol.">
        <title>Complete genome sequences of two hemotropic Mycoplasmas, Mycoplasma haemofelis strain Ohio2 and Mycoplasma suis strain Illinois.</title>
        <authorList>
            <person name="Messick J.B."/>
            <person name="Santos A.P."/>
            <person name="Guimaraes A.M."/>
        </authorList>
    </citation>
    <scope>NUCLEOTIDE SEQUENCE [LARGE SCALE GENOMIC DNA]</scope>
    <source>
        <strain evidence="2 3">Illinois</strain>
    </source>
</reference>
<evidence type="ECO:0000313" key="2">
    <source>
        <dbReference type="EMBL" id="ADX97644.1"/>
    </source>
</evidence>
<protein>
    <submittedName>
        <fullName evidence="2">Uncharacterized protein</fullName>
    </submittedName>
</protein>